<feature type="signal peptide" evidence="1">
    <location>
        <begin position="1"/>
        <end position="25"/>
    </location>
</feature>
<organism evidence="3 5">
    <name type="scientific">Xaviernesmea rhizosphaerae</name>
    <dbReference type="NCBI Taxonomy" id="1672749"/>
    <lineage>
        <taxon>Bacteria</taxon>
        <taxon>Pseudomonadati</taxon>
        <taxon>Pseudomonadota</taxon>
        <taxon>Alphaproteobacteria</taxon>
        <taxon>Hyphomicrobiales</taxon>
        <taxon>Rhizobiaceae</taxon>
        <taxon>Rhizobium/Agrobacterium group</taxon>
        <taxon>Xaviernesmea</taxon>
    </lineage>
</organism>
<reference evidence="4 6" key="3">
    <citation type="journal article" date="2017" name="Antonie Van Leeuwenhoek">
        <title>Rhizobium rhizosphaerae sp. nov., a novel species isolated from rice rhizosphere.</title>
        <authorList>
            <person name="Zhao J.J."/>
            <person name="Zhang J."/>
            <person name="Zhang R.J."/>
            <person name="Zhang C.W."/>
            <person name="Yin H.Q."/>
            <person name="Zhang X.X."/>
        </authorList>
    </citation>
    <scope>NUCLEOTIDE SEQUENCE [LARGE SCALE GENOMIC DNA]</scope>
    <source>
        <strain evidence="4 6">RD15</strain>
    </source>
</reference>
<proteinExistence type="predicted"/>
<dbReference type="NCBIfam" id="NF041112">
    <property type="entry name" value="chap_CsgH_alph"/>
    <property type="match status" value="1"/>
</dbReference>
<gene>
    <name evidence="3" type="ORF">BJF92_08095</name>
    <name evidence="4" type="ORF">BTR14_09230</name>
</gene>
<evidence type="ECO:0000313" key="3">
    <source>
        <dbReference type="EMBL" id="OLP55627.1"/>
    </source>
</evidence>
<dbReference type="InterPro" id="IPR053722">
    <property type="entry name" value="Curli_assembly_CsgC/AgfC"/>
</dbReference>
<dbReference type="Proteomes" id="UP000192652">
    <property type="component" value="Unassembled WGS sequence"/>
</dbReference>
<dbReference type="OrthoDB" id="8367544at2"/>
<dbReference type="Proteomes" id="UP000186143">
    <property type="component" value="Unassembled WGS sequence"/>
</dbReference>
<dbReference type="Pfam" id="PF21112">
    <property type="entry name" value="CsgH"/>
    <property type="match status" value="1"/>
</dbReference>
<dbReference type="InterPro" id="IPR048632">
    <property type="entry name" value="CsgH-like"/>
</dbReference>
<sequence length="136" mass="13542">MPNFTTAKCLTAACALVLIPLGAVATMTTATPTTAKSLSPAQLCEIDATSDDGLVKLDALVHADSALSGSYSFRVEKSGGGGSSTINQGGQFDARAGETATLGSVSLGSGGARYKATLDVRIGAKTVTCAKQVGSI</sequence>
<dbReference type="EMBL" id="MKIO01000027">
    <property type="protein sequence ID" value="OLP55627.1"/>
    <property type="molecule type" value="Genomic_DNA"/>
</dbReference>
<reference evidence="3 5" key="1">
    <citation type="submission" date="2016-09" db="EMBL/GenBank/DDBJ databases">
        <title>Rhizobium sp. nov., a novel species isolated from the rice rhizosphere.</title>
        <authorList>
            <person name="Zhao J."/>
            <person name="Zhang X."/>
        </authorList>
    </citation>
    <scope>NUCLEOTIDE SEQUENCE [LARGE SCALE GENOMIC DNA]</scope>
    <source>
        <strain evidence="3 5">MH17</strain>
    </source>
</reference>
<dbReference type="AlphaFoldDB" id="A0A1Q9AK25"/>
<evidence type="ECO:0000313" key="5">
    <source>
        <dbReference type="Proteomes" id="UP000186143"/>
    </source>
</evidence>
<dbReference type="Gene3D" id="2.60.40.2420">
    <property type="match status" value="1"/>
</dbReference>
<feature type="chain" id="PRO_5013317059" description="CsgH-like domain-containing protein" evidence="1">
    <location>
        <begin position="26"/>
        <end position="136"/>
    </location>
</feature>
<dbReference type="InterPro" id="IPR047726">
    <property type="entry name" value="CsgH_dom"/>
</dbReference>
<keyword evidence="6" id="KW-1185">Reference proteome</keyword>
<comment type="caution">
    <text evidence="3">The sequence shown here is derived from an EMBL/GenBank/DDBJ whole genome shotgun (WGS) entry which is preliminary data.</text>
</comment>
<evidence type="ECO:0000256" key="1">
    <source>
        <dbReference type="SAM" id="SignalP"/>
    </source>
</evidence>
<accession>A0A1Q9AK25</accession>
<evidence type="ECO:0000313" key="6">
    <source>
        <dbReference type="Proteomes" id="UP000192652"/>
    </source>
</evidence>
<dbReference type="RefSeq" id="WP_075634627.1">
    <property type="nucleotide sequence ID" value="NZ_MKIO01000027.1"/>
</dbReference>
<keyword evidence="1" id="KW-0732">Signal</keyword>
<feature type="domain" description="CsgH-like" evidence="2">
    <location>
        <begin position="44"/>
        <end position="129"/>
    </location>
</feature>
<evidence type="ECO:0000259" key="2">
    <source>
        <dbReference type="Pfam" id="PF21112"/>
    </source>
</evidence>
<dbReference type="EMBL" id="MSPX01000006">
    <property type="protein sequence ID" value="OQP86624.1"/>
    <property type="molecule type" value="Genomic_DNA"/>
</dbReference>
<dbReference type="STRING" id="1672749.BJF92_08095"/>
<reference evidence="4" key="2">
    <citation type="submission" date="2016-12" db="EMBL/GenBank/DDBJ databases">
        <authorList>
            <person name="Zhang X."/>
            <person name="Zhao J."/>
        </authorList>
    </citation>
    <scope>NUCLEOTIDE SEQUENCE</scope>
    <source>
        <strain evidence="4">RD15</strain>
    </source>
</reference>
<name>A0A1Q9AK25_9HYPH</name>
<protein>
    <recommendedName>
        <fullName evidence="2">CsgH-like domain-containing protein</fullName>
    </recommendedName>
</protein>
<evidence type="ECO:0000313" key="4">
    <source>
        <dbReference type="EMBL" id="OQP86624.1"/>
    </source>
</evidence>